<keyword evidence="4" id="KW-0804">Transcription</keyword>
<dbReference type="GO" id="GO:0003677">
    <property type="term" value="F:DNA binding"/>
    <property type="evidence" value="ECO:0007669"/>
    <property type="project" value="UniProtKB-KW"/>
</dbReference>
<dbReference type="FunFam" id="1.10.10.10:FF:000001">
    <property type="entry name" value="LysR family transcriptional regulator"/>
    <property type="match status" value="1"/>
</dbReference>
<dbReference type="InterPro" id="IPR050176">
    <property type="entry name" value="LTTR"/>
</dbReference>
<accession>A0A6A7Y176</accession>
<keyword evidence="2" id="KW-0805">Transcription regulation</keyword>
<dbReference type="Gene3D" id="3.40.190.10">
    <property type="entry name" value="Periplasmic binding protein-like II"/>
    <property type="match status" value="2"/>
</dbReference>
<dbReference type="Pfam" id="PF00126">
    <property type="entry name" value="HTH_1"/>
    <property type="match status" value="1"/>
</dbReference>
<dbReference type="Pfam" id="PF03466">
    <property type="entry name" value="LysR_substrate"/>
    <property type="match status" value="1"/>
</dbReference>
<dbReference type="InterPro" id="IPR000847">
    <property type="entry name" value="LysR_HTH_N"/>
</dbReference>
<dbReference type="RefSeq" id="WP_153478421.1">
    <property type="nucleotide sequence ID" value="NZ_VWNA01000001.1"/>
</dbReference>
<evidence type="ECO:0000313" key="6">
    <source>
        <dbReference type="EMBL" id="MQT11582.1"/>
    </source>
</evidence>
<dbReference type="PANTHER" id="PTHR30579:SF7">
    <property type="entry name" value="HTH-TYPE TRANSCRIPTIONAL REGULATOR LRHA-RELATED"/>
    <property type="match status" value="1"/>
</dbReference>
<keyword evidence="3" id="KW-0238">DNA-binding</keyword>
<comment type="caution">
    <text evidence="6">The sequence shown here is derived from an EMBL/GenBank/DDBJ whole genome shotgun (WGS) entry which is preliminary data.</text>
</comment>
<gene>
    <name evidence="6" type="ORF">F0357_02610</name>
</gene>
<dbReference type="InterPro" id="IPR005119">
    <property type="entry name" value="LysR_subst-bd"/>
</dbReference>
<proteinExistence type="inferred from homology"/>
<protein>
    <submittedName>
        <fullName evidence="6">LysR family transcriptional regulator</fullName>
    </submittedName>
</protein>
<dbReference type="EMBL" id="VWNA01000001">
    <property type="protein sequence ID" value="MQT11582.1"/>
    <property type="molecule type" value="Genomic_DNA"/>
</dbReference>
<dbReference type="InterPro" id="IPR036390">
    <property type="entry name" value="WH_DNA-bd_sf"/>
</dbReference>
<dbReference type="GO" id="GO:0003700">
    <property type="term" value="F:DNA-binding transcription factor activity"/>
    <property type="evidence" value="ECO:0007669"/>
    <property type="project" value="InterPro"/>
</dbReference>
<dbReference type="Gene3D" id="1.10.10.10">
    <property type="entry name" value="Winged helix-like DNA-binding domain superfamily/Winged helix DNA-binding domain"/>
    <property type="match status" value="1"/>
</dbReference>
<sequence>MLDLDLLKSFVSVVDAGGFTRAGERVHRTQSTISQQIRKLEETVGKTLMLRDARRVELTEEGRKLAFYARRLLALEAEAREAVATPRTEVVRLGIPEDLAIGALTESVSAFARSQPHCRLEVRCGLSVELAAGAERGEFDVVLTKREPVGAPALAVWPERLVWITSARYPLQRTGVLPLVVFPQGCVYRARMIHALDAAGRDWRIAYESPNLLGIQAAISGGLGVALLEQRTLAPGLRILGPEDGMPDVAPAELALNLAPGAPPLARDLADILAAFCSEAVREAA</sequence>
<evidence type="ECO:0000313" key="7">
    <source>
        <dbReference type="Proteomes" id="UP000332515"/>
    </source>
</evidence>
<evidence type="ECO:0000256" key="4">
    <source>
        <dbReference type="ARBA" id="ARBA00023163"/>
    </source>
</evidence>
<keyword evidence="7" id="KW-1185">Reference proteome</keyword>
<comment type="similarity">
    <text evidence="1">Belongs to the LysR transcriptional regulatory family.</text>
</comment>
<dbReference type="AlphaFoldDB" id="A0A6A7Y176"/>
<evidence type="ECO:0000259" key="5">
    <source>
        <dbReference type="PROSITE" id="PS50931"/>
    </source>
</evidence>
<evidence type="ECO:0000256" key="2">
    <source>
        <dbReference type="ARBA" id="ARBA00023015"/>
    </source>
</evidence>
<evidence type="ECO:0000256" key="3">
    <source>
        <dbReference type="ARBA" id="ARBA00023125"/>
    </source>
</evidence>
<dbReference type="Proteomes" id="UP000332515">
    <property type="component" value="Unassembled WGS sequence"/>
</dbReference>
<dbReference type="SUPFAM" id="SSF53850">
    <property type="entry name" value="Periplasmic binding protein-like II"/>
    <property type="match status" value="1"/>
</dbReference>
<dbReference type="PROSITE" id="PS50931">
    <property type="entry name" value="HTH_LYSR"/>
    <property type="match status" value="1"/>
</dbReference>
<dbReference type="PRINTS" id="PR00039">
    <property type="entry name" value="HTHLYSR"/>
</dbReference>
<name>A0A6A7Y176_9HYPH</name>
<reference evidence="6 7" key="1">
    <citation type="submission" date="2019-09" db="EMBL/GenBank/DDBJ databases">
        <title>Segnochrobactrum spirostomi gen. nov., sp. nov., isolated from the ciliate Spirostomum cf. yagiui and description of a novel family, Segnochrobactraceae fam. nov. within the order Rhizobiales of the class Alphaproteobacteria.</title>
        <authorList>
            <person name="Akter S."/>
            <person name="Shazib S.U.A."/>
            <person name="Shin M.K."/>
        </authorList>
    </citation>
    <scope>NUCLEOTIDE SEQUENCE [LARGE SCALE GENOMIC DNA]</scope>
    <source>
        <strain evidence="6 7">Sp-1</strain>
    </source>
</reference>
<dbReference type="InterPro" id="IPR036388">
    <property type="entry name" value="WH-like_DNA-bd_sf"/>
</dbReference>
<dbReference type="PANTHER" id="PTHR30579">
    <property type="entry name" value="TRANSCRIPTIONAL REGULATOR"/>
    <property type="match status" value="1"/>
</dbReference>
<dbReference type="SUPFAM" id="SSF46785">
    <property type="entry name" value="Winged helix' DNA-binding domain"/>
    <property type="match status" value="1"/>
</dbReference>
<evidence type="ECO:0000256" key="1">
    <source>
        <dbReference type="ARBA" id="ARBA00009437"/>
    </source>
</evidence>
<organism evidence="6 7">
    <name type="scientific">Segnochrobactrum spirostomi</name>
    <dbReference type="NCBI Taxonomy" id="2608987"/>
    <lineage>
        <taxon>Bacteria</taxon>
        <taxon>Pseudomonadati</taxon>
        <taxon>Pseudomonadota</taxon>
        <taxon>Alphaproteobacteria</taxon>
        <taxon>Hyphomicrobiales</taxon>
        <taxon>Segnochrobactraceae</taxon>
        <taxon>Segnochrobactrum</taxon>
    </lineage>
</organism>
<feature type="domain" description="HTH lysR-type" evidence="5">
    <location>
        <begin position="2"/>
        <end position="59"/>
    </location>
</feature>